<protein>
    <submittedName>
        <fullName evidence="1">Uncharacterized protein</fullName>
    </submittedName>
</protein>
<organism evidence="1 2">
    <name type="scientific">Dendryphion nanum</name>
    <dbReference type="NCBI Taxonomy" id="256645"/>
    <lineage>
        <taxon>Eukaryota</taxon>
        <taxon>Fungi</taxon>
        <taxon>Dikarya</taxon>
        <taxon>Ascomycota</taxon>
        <taxon>Pezizomycotina</taxon>
        <taxon>Dothideomycetes</taxon>
        <taxon>Pleosporomycetidae</taxon>
        <taxon>Pleosporales</taxon>
        <taxon>Torulaceae</taxon>
        <taxon>Dendryphion</taxon>
    </lineage>
</organism>
<dbReference type="AlphaFoldDB" id="A0A9P9D808"/>
<evidence type="ECO:0000313" key="1">
    <source>
        <dbReference type="EMBL" id="KAH7114294.1"/>
    </source>
</evidence>
<proteinExistence type="predicted"/>
<dbReference type="Proteomes" id="UP000700596">
    <property type="component" value="Unassembled WGS sequence"/>
</dbReference>
<accession>A0A9P9D808</accession>
<comment type="caution">
    <text evidence="1">The sequence shown here is derived from an EMBL/GenBank/DDBJ whole genome shotgun (WGS) entry which is preliminary data.</text>
</comment>
<gene>
    <name evidence="1" type="ORF">B0J11DRAFT_540603</name>
</gene>
<dbReference type="EMBL" id="JAGMWT010000017">
    <property type="protein sequence ID" value="KAH7114294.1"/>
    <property type="molecule type" value="Genomic_DNA"/>
</dbReference>
<sequence length="81" mass="9336">MHWWQVPIARSHFIFFCLQRTQASFICVIVMWCGVLSPAPGRAFTGCASPDFRLYDRPQSLRSKRFAMPKIAERQTVDSVS</sequence>
<evidence type="ECO:0000313" key="2">
    <source>
        <dbReference type="Proteomes" id="UP000700596"/>
    </source>
</evidence>
<reference evidence="1" key="1">
    <citation type="journal article" date="2021" name="Nat. Commun.">
        <title>Genetic determinants of endophytism in the Arabidopsis root mycobiome.</title>
        <authorList>
            <person name="Mesny F."/>
            <person name="Miyauchi S."/>
            <person name="Thiergart T."/>
            <person name="Pickel B."/>
            <person name="Atanasova L."/>
            <person name="Karlsson M."/>
            <person name="Huettel B."/>
            <person name="Barry K.W."/>
            <person name="Haridas S."/>
            <person name="Chen C."/>
            <person name="Bauer D."/>
            <person name="Andreopoulos W."/>
            <person name="Pangilinan J."/>
            <person name="LaButti K."/>
            <person name="Riley R."/>
            <person name="Lipzen A."/>
            <person name="Clum A."/>
            <person name="Drula E."/>
            <person name="Henrissat B."/>
            <person name="Kohler A."/>
            <person name="Grigoriev I.V."/>
            <person name="Martin F.M."/>
            <person name="Hacquard S."/>
        </authorList>
    </citation>
    <scope>NUCLEOTIDE SEQUENCE</scope>
    <source>
        <strain evidence="1">MPI-CAGE-CH-0243</strain>
    </source>
</reference>
<keyword evidence="2" id="KW-1185">Reference proteome</keyword>
<name>A0A9P9D808_9PLEO</name>